<comment type="catalytic activity">
    <reaction evidence="1">
        <text>ATP + protein L-histidine = ADP + protein N-phospho-L-histidine.</text>
        <dbReference type="EC" id="2.7.13.3"/>
    </reaction>
</comment>
<dbReference type="SUPFAM" id="SSF55874">
    <property type="entry name" value="ATPase domain of HSP90 chaperone/DNA topoisomerase II/histidine kinase"/>
    <property type="match status" value="1"/>
</dbReference>
<dbReference type="EC" id="2.7.13.3" evidence="2"/>
<evidence type="ECO:0000256" key="4">
    <source>
        <dbReference type="ARBA" id="ARBA00022679"/>
    </source>
</evidence>
<keyword evidence="4" id="KW-0808">Transferase</keyword>
<feature type="transmembrane region" description="Helical" evidence="9">
    <location>
        <begin position="122"/>
        <end position="144"/>
    </location>
</feature>
<dbReference type="GO" id="GO:0046983">
    <property type="term" value="F:protein dimerization activity"/>
    <property type="evidence" value="ECO:0007669"/>
    <property type="project" value="InterPro"/>
</dbReference>
<keyword evidence="6 12" id="KW-0418">Kinase</keyword>
<dbReference type="PANTHER" id="PTHR24421:SF10">
    <property type="entry name" value="NITRATE_NITRITE SENSOR PROTEIN NARQ"/>
    <property type="match status" value="1"/>
</dbReference>
<keyword evidence="9" id="KW-0472">Membrane</keyword>
<proteinExistence type="predicted"/>
<evidence type="ECO:0000256" key="7">
    <source>
        <dbReference type="ARBA" id="ARBA00022840"/>
    </source>
</evidence>
<evidence type="ECO:0000256" key="6">
    <source>
        <dbReference type="ARBA" id="ARBA00022777"/>
    </source>
</evidence>
<protein>
    <recommendedName>
        <fullName evidence="2">histidine kinase</fullName>
        <ecNumber evidence="2">2.7.13.3</ecNumber>
    </recommendedName>
</protein>
<evidence type="ECO:0000256" key="9">
    <source>
        <dbReference type="SAM" id="Phobius"/>
    </source>
</evidence>
<feature type="transmembrane region" description="Helical" evidence="9">
    <location>
        <begin position="21"/>
        <end position="43"/>
    </location>
</feature>
<evidence type="ECO:0000259" key="10">
    <source>
        <dbReference type="Pfam" id="PF07730"/>
    </source>
</evidence>
<dbReference type="Pfam" id="PF07730">
    <property type="entry name" value="HisKA_3"/>
    <property type="match status" value="1"/>
</dbReference>
<dbReference type="AlphaFoldDB" id="A0A4Q7JCT4"/>
<evidence type="ECO:0000256" key="3">
    <source>
        <dbReference type="ARBA" id="ARBA00022553"/>
    </source>
</evidence>
<dbReference type="RefSeq" id="WP_130474661.1">
    <property type="nucleotide sequence ID" value="NZ_SFCC01000003.1"/>
</dbReference>
<reference evidence="12 13" key="1">
    <citation type="submission" date="2019-02" db="EMBL/GenBank/DDBJ databases">
        <title>Draft genome sequence of Amycolatopsis sp. 8-3EHSu isolated from roots of Suaeda maritima.</title>
        <authorList>
            <person name="Duangmal K."/>
            <person name="Chantavorakit T."/>
        </authorList>
    </citation>
    <scope>NUCLEOTIDE SEQUENCE [LARGE SCALE GENOMIC DNA]</scope>
    <source>
        <strain evidence="12 13">8-3EHSu</strain>
    </source>
</reference>
<dbReference type="PANTHER" id="PTHR24421">
    <property type="entry name" value="NITRATE/NITRITE SENSOR PROTEIN NARX-RELATED"/>
    <property type="match status" value="1"/>
</dbReference>
<keyword evidence="5" id="KW-0547">Nucleotide-binding</keyword>
<dbReference type="InterPro" id="IPR050482">
    <property type="entry name" value="Sensor_HK_TwoCompSys"/>
</dbReference>
<dbReference type="Gene3D" id="1.20.5.1930">
    <property type="match status" value="1"/>
</dbReference>
<accession>A0A4Q7JCT4</accession>
<feature type="domain" description="Putative sensor" evidence="11">
    <location>
        <begin position="22"/>
        <end position="200"/>
    </location>
</feature>
<dbReference type="GO" id="GO:0005524">
    <property type="term" value="F:ATP binding"/>
    <property type="evidence" value="ECO:0007669"/>
    <property type="project" value="UniProtKB-KW"/>
</dbReference>
<dbReference type="Gene3D" id="3.30.565.10">
    <property type="entry name" value="Histidine kinase-like ATPase, C-terminal domain"/>
    <property type="match status" value="1"/>
</dbReference>
<dbReference type="GO" id="GO:0016020">
    <property type="term" value="C:membrane"/>
    <property type="evidence" value="ECO:0007669"/>
    <property type="project" value="InterPro"/>
</dbReference>
<sequence>MNLRDLLVTPLRGRLWRELAWVLLGVPLTLLTLLPLLLGLLLGVVTTPLLIGLLLLGGCLLAARTLGAAHRRLARGLLGVTVPAPRPAALEPGLWRWIRGRLGDAVAWRCLAYLVLRLPLSLAMLAMTTALVLYGVAGTFYTLWRLMFGDHQVMPVFDIGTRGWPAAVAVSLFAALLLVVTPVLVHVLTGADRLLARGLLGPVTLSERVRDLEASRAVAVDDATARLRRIERDLHDGAQAHLVALTMKLGIAADELAGGEPDPDRLRTLVSAAHGNATRALAELRDLARGIHPPALDAGLDVALRTLTASAALPVSTEFALARRAPVAVETIAYFTAAELLANAGKYGAGPVDLAVSTVEDRLRLVVTDQGPGGAEIRPGGGLAGLVDRVGTVDGHLEVDSPAGGPTVVTVHIPL</sequence>
<keyword evidence="13" id="KW-1185">Reference proteome</keyword>
<organism evidence="12 13">
    <name type="scientific">Amycolatopsis suaedae</name>
    <dbReference type="NCBI Taxonomy" id="2510978"/>
    <lineage>
        <taxon>Bacteria</taxon>
        <taxon>Bacillati</taxon>
        <taxon>Actinomycetota</taxon>
        <taxon>Actinomycetes</taxon>
        <taxon>Pseudonocardiales</taxon>
        <taxon>Pseudonocardiaceae</taxon>
        <taxon>Amycolatopsis</taxon>
    </lineage>
</organism>
<keyword evidence="8" id="KW-0902">Two-component regulatory system</keyword>
<keyword evidence="3" id="KW-0597">Phosphoprotein</keyword>
<feature type="transmembrane region" description="Helical" evidence="9">
    <location>
        <begin position="49"/>
        <end position="67"/>
    </location>
</feature>
<evidence type="ECO:0000313" key="12">
    <source>
        <dbReference type="EMBL" id="RZQ64862.1"/>
    </source>
</evidence>
<keyword evidence="9" id="KW-1133">Transmembrane helix</keyword>
<dbReference type="InterPro" id="IPR011712">
    <property type="entry name" value="Sig_transdc_His_kin_sub3_dim/P"/>
</dbReference>
<gene>
    <name evidence="12" type="ORF">EWH70_08260</name>
</gene>
<feature type="domain" description="Signal transduction histidine kinase subgroup 3 dimerisation and phosphoacceptor" evidence="10">
    <location>
        <begin position="228"/>
        <end position="296"/>
    </location>
</feature>
<dbReference type="GO" id="GO:0000155">
    <property type="term" value="F:phosphorelay sensor kinase activity"/>
    <property type="evidence" value="ECO:0007669"/>
    <property type="project" value="InterPro"/>
</dbReference>
<evidence type="ECO:0000259" key="11">
    <source>
        <dbReference type="Pfam" id="PF13796"/>
    </source>
</evidence>
<comment type="caution">
    <text evidence="12">The sequence shown here is derived from an EMBL/GenBank/DDBJ whole genome shotgun (WGS) entry which is preliminary data.</text>
</comment>
<keyword evidence="9" id="KW-0812">Transmembrane</keyword>
<keyword evidence="7" id="KW-0067">ATP-binding</keyword>
<evidence type="ECO:0000256" key="1">
    <source>
        <dbReference type="ARBA" id="ARBA00000085"/>
    </source>
</evidence>
<dbReference type="OrthoDB" id="5242012at2"/>
<dbReference type="Pfam" id="PF13796">
    <property type="entry name" value="Sensor"/>
    <property type="match status" value="1"/>
</dbReference>
<dbReference type="InterPro" id="IPR036890">
    <property type="entry name" value="HATPase_C_sf"/>
</dbReference>
<dbReference type="InterPro" id="IPR025828">
    <property type="entry name" value="Put_sensor_dom"/>
</dbReference>
<evidence type="ECO:0000256" key="2">
    <source>
        <dbReference type="ARBA" id="ARBA00012438"/>
    </source>
</evidence>
<evidence type="ECO:0000313" key="13">
    <source>
        <dbReference type="Proteomes" id="UP000292003"/>
    </source>
</evidence>
<dbReference type="EMBL" id="SFCC01000003">
    <property type="protein sequence ID" value="RZQ64862.1"/>
    <property type="molecule type" value="Genomic_DNA"/>
</dbReference>
<evidence type="ECO:0000256" key="8">
    <source>
        <dbReference type="ARBA" id="ARBA00023012"/>
    </source>
</evidence>
<name>A0A4Q7JCT4_9PSEU</name>
<evidence type="ECO:0000256" key="5">
    <source>
        <dbReference type="ARBA" id="ARBA00022741"/>
    </source>
</evidence>
<feature type="transmembrane region" description="Helical" evidence="9">
    <location>
        <begin position="164"/>
        <end position="188"/>
    </location>
</feature>
<dbReference type="Proteomes" id="UP000292003">
    <property type="component" value="Unassembled WGS sequence"/>
</dbReference>